<feature type="domain" description="Glycosyl transferase family 1" evidence="1">
    <location>
        <begin position="176"/>
        <end position="334"/>
    </location>
</feature>
<protein>
    <submittedName>
        <fullName evidence="2">Glycosyltransferase</fullName>
        <ecNumber evidence="2">2.4.-.-</ecNumber>
    </submittedName>
</protein>
<proteinExistence type="predicted"/>
<keyword evidence="2" id="KW-0328">Glycosyltransferase</keyword>
<dbReference type="InterPro" id="IPR001296">
    <property type="entry name" value="Glyco_trans_1"/>
</dbReference>
<name>A0ABU3D5K8_9FLAO</name>
<dbReference type="CDD" id="cd03801">
    <property type="entry name" value="GT4_PimA-like"/>
    <property type="match status" value="1"/>
</dbReference>
<dbReference type="RefSeq" id="WP_311503121.1">
    <property type="nucleotide sequence ID" value="NZ_JAVRHK010000005.1"/>
</dbReference>
<dbReference type="InterPro" id="IPR050194">
    <property type="entry name" value="Glycosyltransferase_grp1"/>
</dbReference>
<keyword evidence="3" id="KW-1185">Reference proteome</keyword>
<dbReference type="PANTHER" id="PTHR45947:SF3">
    <property type="entry name" value="SULFOQUINOVOSYL TRANSFERASE SQD2"/>
    <property type="match status" value="1"/>
</dbReference>
<accession>A0ABU3D5K8</accession>
<keyword evidence="2" id="KW-0808">Transferase</keyword>
<sequence>MGTGKNRVESRAQMNTGIKRIIYIGNKLEAIGASPTTIDFLSKLLKKEKMRVITASSKKNRPGRLFEMLFTLARTPKPVDYVLIDTYSTQNFWYAVLSAQVCRARKIDYIPILHGGNLEKRLQQNKRLCRDLFGKAFVNIAPSHFLLDKFIKYGFTNLRYIPNPVKLENYHFKKRNQLQPKLLWVRSFAEIYNPLMALKILQLLLPEFPDAELCMMGGRKDSSLEDCRKYAEENELPVKFTGKLHKKQWIKMASDFSIFLNTSNIDNTPVSVIEAMALGLPVVSCQVGGMPYLIKNREEGILIEKNNPQAGARAVKFLLQYPQEAQKLSFAARRKAEKFDWEIVRQEWLEVLT</sequence>
<comment type="caution">
    <text evidence="2">The sequence shown here is derived from an EMBL/GenBank/DDBJ whole genome shotgun (WGS) entry which is preliminary data.</text>
</comment>
<dbReference type="Gene3D" id="3.40.50.2000">
    <property type="entry name" value="Glycogen Phosphorylase B"/>
    <property type="match status" value="2"/>
</dbReference>
<reference evidence="2 3" key="1">
    <citation type="submission" date="2023-09" db="EMBL/GenBank/DDBJ databases">
        <authorList>
            <person name="Rey-Velasco X."/>
        </authorList>
    </citation>
    <scope>NUCLEOTIDE SEQUENCE [LARGE SCALE GENOMIC DNA]</scope>
    <source>
        <strain evidence="2 3">F117</strain>
    </source>
</reference>
<dbReference type="Pfam" id="PF00534">
    <property type="entry name" value="Glycos_transf_1"/>
    <property type="match status" value="1"/>
</dbReference>
<dbReference type="PANTHER" id="PTHR45947">
    <property type="entry name" value="SULFOQUINOVOSYL TRANSFERASE SQD2"/>
    <property type="match status" value="1"/>
</dbReference>
<gene>
    <name evidence="2" type="ORF">RM539_09335</name>
</gene>
<evidence type="ECO:0000313" key="3">
    <source>
        <dbReference type="Proteomes" id="UP001262582"/>
    </source>
</evidence>
<dbReference type="EC" id="2.4.-.-" evidence="2"/>
<organism evidence="2 3">
    <name type="scientific">Autumnicola musiva</name>
    <dbReference type="NCBI Taxonomy" id="3075589"/>
    <lineage>
        <taxon>Bacteria</taxon>
        <taxon>Pseudomonadati</taxon>
        <taxon>Bacteroidota</taxon>
        <taxon>Flavobacteriia</taxon>
        <taxon>Flavobacteriales</taxon>
        <taxon>Flavobacteriaceae</taxon>
        <taxon>Autumnicola</taxon>
    </lineage>
</organism>
<evidence type="ECO:0000313" key="2">
    <source>
        <dbReference type="EMBL" id="MDT0676779.1"/>
    </source>
</evidence>
<dbReference type="GO" id="GO:0016757">
    <property type="term" value="F:glycosyltransferase activity"/>
    <property type="evidence" value="ECO:0007669"/>
    <property type="project" value="UniProtKB-KW"/>
</dbReference>
<dbReference type="EMBL" id="JAVRHK010000005">
    <property type="protein sequence ID" value="MDT0676779.1"/>
    <property type="molecule type" value="Genomic_DNA"/>
</dbReference>
<dbReference type="SUPFAM" id="SSF53756">
    <property type="entry name" value="UDP-Glycosyltransferase/glycogen phosphorylase"/>
    <property type="match status" value="1"/>
</dbReference>
<dbReference type="Proteomes" id="UP001262582">
    <property type="component" value="Unassembled WGS sequence"/>
</dbReference>
<evidence type="ECO:0000259" key="1">
    <source>
        <dbReference type="Pfam" id="PF00534"/>
    </source>
</evidence>